<dbReference type="Proteomes" id="UP000279259">
    <property type="component" value="Unassembled WGS sequence"/>
</dbReference>
<proteinExistence type="predicted"/>
<keyword evidence="1" id="KW-0863">Zinc-finger</keyword>
<keyword evidence="4" id="KW-1185">Reference proteome</keyword>
<dbReference type="STRING" id="1890683.A0A427XMR2"/>
<dbReference type="InterPro" id="IPR013087">
    <property type="entry name" value="Znf_C2H2_type"/>
</dbReference>
<dbReference type="PROSITE" id="PS50157">
    <property type="entry name" value="ZINC_FINGER_C2H2_2"/>
    <property type="match status" value="1"/>
</dbReference>
<dbReference type="EMBL" id="RSCD01000035">
    <property type="protein sequence ID" value="RSH80209.1"/>
    <property type="molecule type" value="Genomic_DNA"/>
</dbReference>
<reference evidence="3 4" key="1">
    <citation type="submission" date="2018-11" db="EMBL/GenBank/DDBJ databases">
        <title>Genome sequence of Saitozyma podzolica DSM 27192.</title>
        <authorList>
            <person name="Aliyu H."/>
            <person name="Gorte O."/>
            <person name="Ochsenreither K."/>
        </authorList>
    </citation>
    <scope>NUCLEOTIDE SEQUENCE [LARGE SCALE GENOMIC DNA]</scope>
    <source>
        <strain evidence="3 4">DSM 27192</strain>
    </source>
</reference>
<gene>
    <name evidence="3" type="ORF">EHS25_007219</name>
</gene>
<protein>
    <recommendedName>
        <fullName evidence="2">C2H2-type domain-containing protein</fullName>
    </recommendedName>
</protein>
<keyword evidence="1" id="KW-0479">Metal-binding</keyword>
<dbReference type="Gene3D" id="3.30.160.60">
    <property type="entry name" value="Classic Zinc Finger"/>
    <property type="match status" value="2"/>
</dbReference>
<organism evidence="3 4">
    <name type="scientific">Saitozyma podzolica</name>
    <dbReference type="NCBI Taxonomy" id="1890683"/>
    <lineage>
        <taxon>Eukaryota</taxon>
        <taxon>Fungi</taxon>
        <taxon>Dikarya</taxon>
        <taxon>Basidiomycota</taxon>
        <taxon>Agaricomycotina</taxon>
        <taxon>Tremellomycetes</taxon>
        <taxon>Tremellales</taxon>
        <taxon>Trimorphomycetaceae</taxon>
        <taxon>Saitozyma</taxon>
    </lineage>
</organism>
<comment type="caution">
    <text evidence="3">The sequence shown here is derived from an EMBL/GenBank/DDBJ whole genome shotgun (WGS) entry which is preliminary data.</text>
</comment>
<evidence type="ECO:0000256" key="1">
    <source>
        <dbReference type="PROSITE-ProRule" id="PRU00042"/>
    </source>
</evidence>
<dbReference type="OrthoDB" id="3437960at2759"/>
<sequence>MQGYAYDWPDCDKTYKKAADLERHERTHTGELKYGCRVCGKRYANQGAVEGDYGALAHKRLSSGRSSP</sequence>
<evidence type="ECO:0000259" key="2">
    <source>
        <dbReference type="PROSITE" id="PS50157"/>
    </source>
</evidence>
<accession>A0A427XMR2</accession>
<evidence type="ECO:0000313" key="3">
    <source>
        <dbReference type="EMBL" id="RSH80209.1"/>
    </source>
</evidence>
<feature type="domain" description="C2H2-type" evidence="2">
    <location>
        <begin position="4"/>
        <end position="33"/>
    </location>
</feature>
<dbReference type="Pfam" id="PF00096">
    <property type="entry name" value="zf-C2H2"/>
    <property type="match status" value="1"/>
</dbReference>
<evidence type="ECO:0000313" key="4">
    <source>
        <dbReference type="Proteomes" id="UP000279259"/>
    </source>
</evidence>
<dbReference type="InterPro" id="IPR036236">
    <property type="entry name" value="Znf_C2H2_sf"/>
</dbReference>
<name>A0A427XMR2_9TREE</name>
<dbReference type="AlphaFoldDB" id="A0A427XMR2"/>
<keyword evidence="1" id="KW-0862">Zinc</keyword>
<dbReference type="SUPFAM" id="SSF57667">
    <property type="entry name" value="beta-beta-alpha zinc fingers"/>
    <property type="match status" value="1"/>
</dbReference>
<dbReference type="GO" id="GO:0008270">
    <property type="term" value="F:zinc ion binding"/>
    <property type="evidence" value="ECO:0007669"/>
    <property type="project" value="UniProtKB-KW"/>
</dbReference>